<dbReference type="PRINTS" id="PR00069">
    <property type="entry name" value="ALDKETRDTASE"/>
</dbReference>
<dbReference type="HOGENOM" id="CLU_023205_1_1_1"/>
<dbReference type="RefSeq" id="XP_007913343.1">
    <property type="nucleotide sequence ID" value="XM_007915152.1"/>
</dbReference>
<evidence type="ECO:0000313" key="4">
    <source>
        <dbReference type="Proteomes" id="UP000014074"/>
    </source>
</evidence>
<dbReference type="KEGG" id="tmn:UCRPA7_2584"/>
<dbReference type="GeneID" id="19322848"/>
<keyword evidence="4" id="KW-1185">Reference proteome</keyword>
<dbReference type="AlphaFoldDB" id="R8BRA6"/>
<dbReference type="OrthoDB" id="2310150at2759"/>
<dbReference type="InterPro" id="IPR020471">
    <property type="entry name" value="AKR"/>
</dbReference>
<feature type="domain" description="NADP-dependent oxidoreductase" evidence="2">
    <location>
        <begin position="205"/>
        <end position="284"/>
    </location>
</feature>
<proteinExistence type="predicted"/>
<accession>R8BRA6</accession>
<dbReference type="EMBL" id="KB932948">
    <property type="protein sequence ID" value="EOO01902.1"/>
    <property type="molecule type" value="Genomic_DNA"/>
</dbReference>
<dbReference type="InterPro" id="IPR036812">
    <property type="entry name" value="NAD(P)_OxRdtase_dom_sf"/>
</dbReference>
<dbReference type="Proteomes" id="UP000014074">
    <property type="component" value="Unassembled WGS sequence"/>
</dbReference>
<evidence type="ECO:0000313" key="3">
    <source>
        <dbReference type="EMBL" id="EOO01902.1"/>
    </source>
</evidence>
<evidence type="ECO:0000256" key="1">
    <source>
        <dbReference type="ARBA" id="ARBA00023002"/>
    </source>
</evidence>
<dbReference type="InterPro" id="IPR023210">
    <property type="entry name" value="NADP_OxRdtase_dom"/>
</dbReference>
<dbReference type="InterPro" id="IPR050523">
    <property type="entry name" value="AKR_Detox_Biosynth"/>
</dbReference>
<dbReference type="PANTHER" id="PTHR43364:SF4">
    <property type="entry name" value="NAD(P)-LINKED OXIDOREDUCTASE SUPERFAMILY PROTEIN"/>
    <property type="match status" value="1"/>
</dbReference>
<dbReference type="Pfam" id="PF00248">
    <property type="entry name" value="Aldo_ket_red"/>
    <property type="match status" value="2"/>
</dbReference>
<sequence>MTNSTAPRVILGLMLYGPDSFKDSRVTSVPELERHLDRFQNTYGYNEIDTARIYVQGKQEHFTAEAGWKSRGLQVATKSWPWTPGYHTPENVRNDLETSLSELGTDQVDIFYLHAADRATPITETLETVNTLYQEGKFKRFGISNYSGYEVAEIVMLCHSRGWIKPTIYQGLYNAVYQSSAADEKGRYALDTFLGPIFRDIYFKESTFQALEVIQAAAEKHHLTVAEVAFRWLVHHSALRTAPRGGNDGVIIGISKIEQLDQNILDMRKGPLPEDVVEALEKAWLIAKGTASDPWPTPLVYTYDAKEVLFKD</sequence>
<dbReference type="SUPFAM" id="SSF51430">
    <property type="entry name" value="NAD(P)-linked oxidoreductase"/>
    <property type="match status" value="1"/>
</dbReference>
<protein>
    <submittedName>
        <fullName evidence="3">Putative aflatoxin b1 aldehyde reductase member 2 protein</fullName>
    </submittedName>
</protein>
<dbReference type="eggNOG" id="ENOG502QU2T">
    <property type="taxonomic scope" value="Eukaryota"/>
</dbReference>
<keyword evidence="1" id="KW-0560">Oxidoreductase</keyword>
<dbReference type="CDD" id="cd19075">
    <property type="entry name" value="AKR_AKR7A1-5"/>
    <property type="match status" value="1"/>
</dbReference>
<dbReference type="GO" id="GO:0016491">
    <property type="term" value="F:oxidoreductase activity"/>
    <property type="evidence" value="ECO:0007669"/>
    <property type="project" value="UniProtKB-KW"/>
</dbReference>
<evidence type="ECO:0000259" key="2">
    <source>
        <dbReference type="Pfam" id="PF00248"/>
    </source>
</evidence>
<gene>
    <name evidence="3" type="ORF">UCRPA7_2584</name>
</gene>
<dbReference type="Gene3D" id="3.20.20.100">
    <property type="entry name" value="NADP-dependent oxidoreductase domain"/>
    <property type="match status" value="1"/>
</dbReference>
<dbReference type="PANTHER" id="PTHR43364">
    <property type="entry name" value="NADH-SPECIFIC METHYLGLYOXAL REDUCTASE-RELATED"/>
    <property type="match status" value="1"/>
</dbReference>
<organism evidence="3 4">
    <name type="scientific">Phaeoacremonium minimum (strain UCR-PA7)</name>
    <name type="common">Esca disease fungus</name>
    <name type="synonym">Togninia minima</name>
    <dbReference type="NCBI Taxonomy" id="1286976"/>
    <lineage>
        <taxon>Eukaryota</taxon>
        <taxon>Fungi</taxon>
        <taxon>Dikarya</taxon>
        <taxon>Ascomycota</taxon>
        <taxon>Pezizomycotina</taxon>
        <taxon>Sordariomycetes</taxon>
        <taxon>Sordariomycetidae</taxon>
        <taxon>Togniniales</taxon>
        <taxon>Togniniaceae</taxon>
        <taxon>Phaeoacremonium</taxon>
    </lineage>
</organism>
<name>R8BRA6_PHAM7</name>
<feature type="domain" description="NADP-dependent oxidoreductase" evidence="2">
    <location>
        <begin position="10"/>
        <end position="179"/>
    </location>
</feature>
<reference evidence="4" key="1">
    <citation type="journal article" date="2013" name="Genome Announc.">
        <title>Draft genome sequence of the ascomycete Phaeoacremonium aleophilum strain UCR-PA7, a causal agent of the esca disease complex in grapevines.</title>
        <authorList>
            <person name="Blanco-Ulate B."/>
            <person name="Rolshausen P."/>
            <person name="Cantu D."/>
        </authorList>
    </citation>
    <scope>NUCLEOTIDE SEQUENCE [LARGE SCALE GENOMIC DNA]</scope>
    <source>
        <strain evidence="4">UCR-PA7</strain>
    </source>
</reference>